<reference evidence="10 11" key="1">
    <citation type="submission" date="2018-11" db="EMBL/GenBank/DDBJ databases">
        <title>Species Designations Belie Phenotypic and Genotypic Heterogeneity in Oral Streptococci.</title>
        <authorList>
            <person name="Velsko I."/>
        </authorList>
    </citation>
    <scope>NUCLEOTIDE SEQUENCE [LARGE SCALE GENOMIC DNA]</scope>
    <source>
        <strain evidence="10 11">BCA11</strain>
    </source>
</reference>
<dbReference type="NCBIfam" id="TIGR00644">
    <property type="entry name" value="recJ"/>
    <property type="match status" value="1"/>
</dbReference>
<dbReference type="GO" id="GO:0006310">
    <property type="term" value="P:DNA recombination"/>
    <property type="evidence" value="ECO:0007669"/>
    <property type="project" value="InterPro"/>
</dbReference>
<dbReference type="GO" id="GO:0008409">
    <property type="term" value="F:5'-3' exonuclease activity"/>
    <property type="evidence" value="ECO:0007669"/>
    <property type="project" value="InterPro"/>
</dbReference>
<comment type="caution">
    <text evidence="10">The sequence shown here is derived from an EMBL/GenBank/DDBJ whole genome shotgun (WGS) entry which is preliminary data.</text>
</comment>
<dbReference type="PANTHER" id="PTHR30255">
    <property type="entry name" value="SINGLE-STRANDED-DNA-SPECIFIC EXONUCLEASE RECJ"/>
    <property type="match status" value="1"/>
</dbReference>
<sequence>MITPTYEWQFAPQVEDADFTKIAKKAGLGPEVARLLFERGIQNEESLKKFLEPSLEDLHDPYLLHDMDKAVERIRQAIEEGENILIYGDYDADGMTSASIIKESLEQLGAECRVYLPNRFTDGYGPNASVYKYFIEQEGISLIVTVDNGVAGHEAIELAQSMGVDVIVTDHHSMPETLPDAYAIVHPEHPDADYPFKQLAGCGVAFKLACALLEEVQVELLDLVAIGTIADMVSLTDENRIMVQYGLEMLGHTQRIGLQEMLDMAGIAANEVTEETVGFQIAPRLNALGRLDDPNPAIDLLTGFDDEEAHEIALMIHQKNEERKEIVQSIYEEAKTMVDPEKKVQVLAKEGWNPGVLGIVAGRLLEELGQTVIVLNIEDGRAKGSARSVEAVDIFEALDPHRDLFIAFGGHAGAAGMTLEVEKLTDLSQVLEDYIREKGADTSGKNKLNLDEELDLETLSIETVKSFERLAPFGMDNQKPVFYIRDFTVESARSMGAGNTHLKLKISKGEASFEVVAFGQGRWATEFAQTKNLELAVTLSVNQWNGQTALQLMMVDARVEGVQLFNIRGKNAVLPEGVPVLDFAGEVPNLANSEAVVVKNIPEDITLLKTIFQERHFSAVYFKNDIDKAYYLTGYGTREQFAKLYKTIYQFPEFDIRYKLKDLAAYLNIQQILLVKMIQVFEELGFVTIKDGVMTVNKEAPKREIGESRIYQNLKQTVKDQEMMALGTVQEMYDFLMAEN</sequence>
<dbReference type="EMBL" id="RJNS01000003">
    <property type="protein sequence ID" value="RSI81859.1"/>
    <property type="molecule type" value="Genomic_DNA"/>
</dbReference>
<organism evidence="10 11">
    <name type="scientific">Streptococcus mitis</name>
    <dbReference type="NCBI Taxonomy" id="28037"/>
    <lineage>
        <taxon>Bacteria</taxon>
        <taxon>Bacillati</taxon>
        <taxon>Bacillota</taxon>
        <taxon>Bacilli</taxon>
        <taxon>Lactobacillales</taxon>
        <taxon>Streptococcaceae</taxon>
        <taxon>Streptococcus</taxon>
        <taxon>Streptococcus mitis group</taxon>
    </lineage>
</organism>
<evidence type="ECO:0000256" key="5">
    <source>
        <dbReference type="ARBA" id="ARBA00022839"/>
    </source>
</evidence>
<evidence type="ECO:0000259" key="8">
    <source>
        <dbReference type="Pfam" id="PF10141"/>
    </source>
</evidence>
<evidence type="ECO:0000313" key="11">
    <source>
        <dbReference type="Proteomes" id="UP000278970"/>
    </source>
</evidence>
<dbReference type="AlphaFoldDB" id="A0A428CR87"/>
<evidence type="ECO:0000313" key="10">
    <source>
        <dbReference type="EMBL" id="RSI81859.1"/>
    </source>
</evidence>
<dbReference type="Pfam" id="PF17768">
    <property type="entry name" value="RecJ_OB"/>
    <property type="match status" value="1"/>
</dbReference>
<keyword evidence="3" id="KW-0540">Nuclease</keyword>
<dbReference type="InterPro" id="IPR001667">
    <property type="entry name" value="DDH_dom"/>
</dbReference>
<dbReference type="Gene3D" id="3.90.1640.30">
    <property type="match status" value="1"/>
</dbReference>
<name>A0A428CR87_STRMT</name>
<gene>
    <name evidence="10" type="primary">recJ</name>
    <name evidence="10" type="ORF">D8854_06865</name>
</gene>
<evidence type="ECO:0000259" key="7">
    <source>
        <dbReference type="Pfam" id="PF02272"/>
    </source>
</evidence>
<feature type="domain" description="DDH" evidence="6">
    <location>
        <begin position="83"/>
        <end position="228"/>
    </location>
</feature>
<dbReference type="RefSeq" id="WP_185768079.1">
    <property type="nucleotide sequence ID" value="NZ_RJNS01000003.1"/>
</dbReference>
<evidence type="ECO:0000256" key="4">
    <source>
        <dbReference type="ARBA" id="ARBA00022801"/>
    </source>
</evidence>
<dbReference type="Pfam" id="PF02272">
    <property type="entry name" value="DHHA1"/>
    <property type="match status" value="1"/>
</dbReference>
<dbReference type="Gene3D" id="3.10.310.30">
    <property type="match status" value="1"/>
</dbReference>
<dbReference type="SUPFAM" id="SSF64182">
    <property type="entry name" value="DHH phosphoesterases"/>
    <property type="match status" value="1"/>
</dbReference>
<evidence type="ECO:0000256" key="3">
    <source>
        <dbReference type="ARBA" id="ARBA00022722"/>
    </source>
</evidence>
<evidence type="ECO:0000259" key="6">
    <source>
        <dbReference type="Pfam" id="PF01368"/>
    </source>
</evidence>
<dbReference type="InterPro" id="IPR018779">
    <property type="entry name" value="RecJ_C"/>
</dbReference>
<dbReference type="Proteomes" id="UP000278970">
    <property type="component" value="Unassembled WGS sequence"/>
</dbReference>
<dbReference type="InterPro" id="IPR004610">
    <property type="entry name" value="RecJ"/>
</dbReference>
<keyword evidence="4 10" id="KW-0378">Hydrolase</keyword>
<dbReference type="PANTHER" id="PTHR30255:SF2">
    <property type="entry name" value="SINGLE-STRANDED-DNA-SPECIFIC EXONUCLEASE RECJ"/>
    <property type="match status" value="1"/>
</dbReference>
<dbReference type="GO" id="GO:0003676">
    <property type="term" value="F:nucleic acid binding"/>
    <property type="evidence" value="ECO:0007669"/>
    <property type="project" value="InterPro"/>
</dbReference>
<dbReference type="Pfam" id="PF10141">
    <property type="entry name" value="ssDNA-exonuc_C"/>
    <property type="match status" value="1"/>
</dbReference>
<keyword evidence="5 10" id="KW-0269">Exonuclease</keyword>
<feature type="domain" description="RecJ OB" evidence="9">
    <location>
        <begin position="451"/>
        <end position="556"/>
    </location>
</feature>
<protein>
    <recommendedName>
        <fullName evidence="2">Single-stranded-DNA-specific exonuclease RecJ</fullName>
    </recommendedName>
</protein>
<dbReference type="Pfam" id="PF01368">
    <property type="entry name" value="DHH"/>
    <property type="match status" value="1"/>
</dbReference>
<evidence type="ECO:0000256" key="2">
    <source>
        <dbReference type="ARBA" id="ARBA00019841"/>
    </source>
</evidence>
<evidence type="ECO:0000259" key="9">
    <source>
        <dbReference type="Pfam" id="PF17768"/>
    </source>
</evidence>
<proteinExistence type="inferred from homology"/>
<feature type="domain" description="Single-stranded-DNA-specific exonuclease RecJ C-terminal" evidence="8">
    <location>
        <begin position="591"/>
        <end position="736"/>
    </location>
</feature>
<dbReference type="InterPro" id="IPR051673">
    <property type="entry name" value="SSDNA_exonuclease_RecJ"/>
</dbReference>
<dbReference type="InterPro" id="IPR041122">
    <property type="entry name" value="RecJ_OB"/>
</dbReference>
<comment type="similarity">
    <text evidence="1">Belongs to the RecJ family.</text>
</comment>
<dbReference type="GO" id="GO:0006281">
    <property type="term" value="P:DNA repair"/>
    <property type="evidence" value="ECO:0007669"/>
    <property type="project" value="InterPro"/>
</dbReference>
<accession>A0A428CR87</accession>
<dbReference type="InterPro" id="IPR003156">
    <property type="entry name" value="DHHA1_dom"/>
</dbReference>
<evidence type="ECO:0000256" key="1">
    <source>
        <dbReference type="ARBA" id="ARBA00005915"/>
    </source>
</evidence>
<feature type="domain" description="DHHA1" evidence="7">
    <location>
        <begin position="343"/>
        <end position="437"/>
    </location>
</feature>
<dbReference type="InterPro" id="IPR038763">
    <property type="entry name" value="DHH_sf"/>
</dbReference>